<dbReference type="VEuPathDB" id="FungiDB:AAP_06375"/>
<dbReference type="GO" id="GO:0006629">
    <property type="term" value="P:lipid metabolic process"/>
    <property type="evidence" value="ECO:0007669"/>
    <property type="project" value="UniProtKB-KW"/>
</dbReference>
<feature type="region of interest" description="Disordered" evidence="7">
    <location>
        <begin position="306"/>
        <end position="356"/>
    </location>
</feature>
<dbReference type="GO" id="GO:0140042">
    <property type="term" value="P:lipid droplet formation"/>
    <property type="evidence" value="ECO:0007669"/>
    <property type="project" value="UniProtKB-ARBA"/>
</dbReference>
<keyword evidence="2 8" id="KW-0812">Transmembrane</keyword>
<evidence type="ECO:0000313" key="9">
    <source>
        <dbReference type="EMBL" id="KZZ86642.1"/>
    </source>
</evidence>
<dbReference type="PANTHER" id="PTHR21212">
    <property type="entry name" value="BERNARDINELLI-SEIP CONGENITAL LIPODYSTROPHY 2 HOMOLOG BSCL2 PROTEIN"/>
    <property type="match status" value="1"/>
</dbReference>
<comment type="subcellular location">
    <subcellularLocation>
        <location evidence="1">Endoplasmic reticulum membrane</location>
        <topology evidence="1">Multi-pass membrane protein</topology>
    </subcellularLocation>
</comment>
<keyword evidence="10" id="KW-1185">Reference proteome</keyword>
<sequence>MASHRSRGSGSSSSRTHSVIYRPPNFISRGISNIAAGLNTHKLWIDFILFGFASTVLLVDTANRLAQMPFYLTGVAREAEKLTVPLIQSIQFTRGKNHMPGVLKVEIQSEQRMQIYGASVKIDARFSGLRYLMYHWKALSFIAFSSAFWITSMLFAGATWIYLASGGLANEAEGLSDATSTKKEDEGDDETVKREQQPGMRGVYYTGGMAPYAQYDSYIKPEPIVEGELPTSGLMRIPEYRGESQSPQTVKQEEISEDEGGVDVKKEEILDDEEKAKKESEEEIVDDAKKEEAKILESTIIAPLSPVSGYKVGATTQSQLEGHQSPGEEISKTVQRRKSRPLSPDSGEEDDEYDHL</sequence>
<protein>
    <submittedName>
        <fullName evidence="9">Adipose-regulatory protein, Seipin</fullName>
    </submittedName>
</protein>
<feature type="region of interest" description="Disordered" evidence="7">
    <location>
        <begin position="240"/>
        <end position="287"/>
    </location>
</feature>
<gene>
    <name evidence="9" type="ORF">AAP_06375</name>
</gene>
<evidence type="ECO:0000256" key="2">
    <source>
        <dbReference type="ARBA" id="ARBA00022692"/>
    </source>
</evidence>
<evidence type="ECO:0000256" key="1">
    <source>
        <dbReference type="ARBA" id="ARBA00004477"/>
    </source>
</evidence>
<dbReference type="PANTHER" id="PTHR21212:SF0">
    <property type="entry name" value="SEIPIN"/>
    <property type="match status" value="1"/>
</dbReference>
<dbReference type="OrthoDB" id="3990054at2759"/>
<reference evidence="9 10" key="1">
    <citation type="journal article" date="2016" name="Genome Biol. Evol.">
        <title>Divergent and convergent evolution of fungal pathogenicity.</title>
        <authorList>
            <person name="Shang Y."/>
            <person name="Xiao G."/>
            <person name="Zheng P."/>
            <person name="Cen K."/>
            <person name="Zhan S."/>
            <person name="Wang C."/>
        </authorList>
    </citation>
    <scope>NUCLEOTIDE SEQUENCE [LARGE SCALE GENOMIC DNA]</scope>
    <source>
        <strain evidence="9 10">ARSEF 7405</strain>
    </source>
</reference>
<comment type="caution">
    <text evidence="9">The sequence shown here is derived from an EMBL/GenBank/DDBJ whole genome shotgun (WGS) entry which is preliminary data.</text>
</comment>
<feature type="compositionally biased region" description="Basic and acidic residues" evidence="7">
    <location>
        <begin position="262"/>
        <end position="287"/>
    </location>
</feature>
<proteinExistence type="predicted"/>
<evidence type="ECO:0000313" key="10">
    <source>
        <dbReference type="Proteomes" id="UP000242877"/>
    </source>
</evidence>
<dbReference type="AlphaFoldDB" id="A0A162IBM3"/>
<dbReference type="EMBL" id="AZGZ01000054">
    <property type="protein sequence ID" value="KZZ86642.1"/>
    <property type="molecule type" value="Genomic_DNA"/>
</dbReference>
<organism evidence="9 10">
    <name type="scientific">Ascosphaera apis ARSEF 7405</name>
    <dbReference type="NCBI Taxonomy" id="392613"/>
    <lineage>
        <taxon>Eukaryota</taxon>
        <taxon>Fungi</taxon>
        <taxon>Dikarya</taxon>
        <taxon>Ascomycota</taxon>
        <taxon>Pezizomycotina</taxon>
        <taxon>Eurotiomycetes</taxon>
        <taxon>Eurotiomycetidae</taxon>
        <taxon>Onygenales</taxon>
        <taxon>Ascosphaeraceae</taxon>
        <taxon>Ascosphaera</taxon>
    </lineage>
</organism>
<accession>A0A162IBM3</accession>
<keyword evidence="4 8" id="KW-1133">Transmembrane helix</keyword>
<evidence type="ECO:0000256" key="6">
    <source>
        <dbReference type="ARBA" id="ARBA00023136"/>
    </source>
</evidence>
<feature type="transmembrane region" description="Helical" evidence="8">
    <location>
        <begin position="138"/>
        <end position="163"/>
    </location>
</feature>
<keyword evidence="5" id="KW-0443">Lipid metabolism</keyword>
<dbReference type="Pfam" id="PF06775">
    <property type="entry name" value="Seipin"/>
    <property type="match status" value="1"/>
</dbReference>
<dbReference type="InterPro" id="IPR009617">
    <property type="entry name" value="Seipin"/>
</dbReference>
<keyword evidence="6 8" id="KW-0472">Membrane</keyword>
<dbReference type="Proteomes" id="UP000242877">
    <property type="component" value="Unassembled WGS sequence"/>
</dbReference>
<name>A0A162IBM3_9EURO</name>
<evidence type="ECO:0000256" key="5">
    <source>
        <dbReference type="ARBA" id="ARBA00023098"/>
    </source>
</evidence>
<evidence type="ECO:0000256" key="3">
    <source>
        <dbReference type="ARBA" id="ARBA00022824"/>
    </source>
</evidence>
<feature type="compositionally biased region" description="Basic and acidic residues" evidence="7">
    <location>
        <begin position="180"/>
        <end position="196"/>
    </location>
</feature>
<evidence type="ECO:0000256" key="4">
    <source>
        <dbReference type="ARBA" id="ARBA00022989"/>
    </source>
</evidence>
<evidence type="ECO:0000256" key="7">
    <source>
        <dbReference type="SAM" id="MobiDB-lite"/>
    </source>
</evidence>
<dbReference type="CDD" id="cd23995">
    <property type="entry name" value="Seipin_BSCL2_like"/>
    <property type="match status" value="1"/>
</dbReference>
<feature type="compositionally biased region" description="Acidic residues" evidence="7">
    <location>
        <begin position="346"/>
        <end position="356"/>
    </location>
</feature>
<feature type="region of interest" description="Disordered" evidence="7">
    <location>
        <begin position="173"/>
        <end position="199"/>
    </location>
</feature>
<evidence type="ECO:0000256" key="8">
    <source>
        <dbReference type="SAM" id="Phobius"/>
    </source>
</evidence>
<keyword evidence="3" id="KW-0256">Endoplasmic reticulum</keyword>
<dbReference type="GO" id="GO:0005789">
    <property type="term" value="C:endoplasmic reticulum membrane"/>
    <property type="evidence" value="ECO:0007669"/>
    <property type="project" value="UniProtKB-SubCell"/>
</dbReference>